<name>A0AA85K5Z8_TRIRE</name>
<keyword evidence="3" id="KW-0633">Potassium transport</keyword>
<dbReference type="InterPro" id="IPR000210">
    <property type="entry name" value="BTB/POZ_dom"/>
</dbReference>
<feature type="domain" description="BTB" evidence="14">
    <location>
        <begin position="208"/>
        <end position="306"/>
    </location>
</feature>
<dbReference type="InterPro" id="IPR003974">
    <property type="entry name" value="K_chnl_volt-dep_Kv3"/>
</dbReference>
<feature type="transmembrane region" description="Helical" evidence="13">
    <location>
        <begin position="734"/>
        <end position="756"/>
    </location>
</feature>
<dbReference type="WBParaSite" id="TREG1_61460.1">
    <property type="protein sequence ID" value="TREG1_61460.1"/>
    <property type="gene ID" value="TREG1_61460"/>
</dbReference>
<feature type="compositionally biased region" description="Polar residues" evidence="12">
    <location>
        <begin position="38"/>
        <end position="47"/>
    </location>
</feature>
<feature type="transmembrane region" description="Helical" evidence="13">
    <location>
        <begin position="498"/>
        <end position="518"/>
    </location>
</feature>
<evidence type="ECO:0000313" key="16">
    <source>
        <dbReference type="WBParaSite" id="TREG1_61460.1"/>
    </source>
</evidence>
<dbReference type="Gene3D" id="1.10.287.70">
    <property type="match status" value="1"/>
</dbReference>
<evidence type="ECO:0000256" key="5">
    <source>
        <dbReference type="ARBA" id="ARBA00022826"/>
    </source>
</evidence>
<dbReference type="CDD" id="cd18317">
    <property type="entry name" value="BTB_POZ_Kv"/>
    <property type="match status" value="1"/>
</dbReference>
<dbReference type="InterPro" id="IPR005821">
    <property type="entry name" value="Ion_trans_dom"/>
</dbReference>
<evidence type="ECO:0000256" key="1">
    <source>
        <dbReference type="ARBA" id="ARBA00004141"/>
    </source>
</evidence>
<evidence type="ECO:0000256" key="10">
    <source>
        <dbReference type="ARBA" id="ARBA00023136"/>
    </source>
</evidence>
<keyword evidence="7" id="KW-0630">Potassium</keyword>
<dbReference type="AlphaFoldDB" id="A0AA85K5Z8"/>
<evidence type="ECO:0000256" key="7">
    <source>
        <dbReference type="ARBA" id="ARBA00022958"/>
    </source>
</evidence>
<dbReference type="InterPro" id="IPR003131">
    <property type="entry name" value="T1-type_BTB"/>
</dbReference>
<evidence type="ECO:0000313" key="15">
    <source>
        <dbReference type="Proteomes" id="UP000050795"/>
    </source>
</evidence>
<dbReference type="PANTHER" id="PTHR11537:SF254">
    <property type="entry name" value="POTASSIUM VOLTAGE-GATED CHANNEL PROTEIN SHAB"/>
    <property type="match status" value="1"/>
</dbReference>
<dbReference type="PANTHER" id="PTHR11537">
    <property type="entry name" value="VOLTAGE-GATED POTASSIUM CHANNEL"/>
    <property type="match status" value="1"/>
</dbReference>
<dbReference type="Gene3D" id="3.30.710.10">
    <property type="entry name" value="Potassium Channel Kv1.1, Chain A"/>
    <property type="match status" value="1"/>
</dbReference>
<evidence type="ECO:0000256" key="2">
    <source>
        <dbReference type="ARBA" id="ARBA00022448"/>
    </source>
</evidence>
<sequence>MNSDEDDCDCTHDANQCNEINQIKQLYGSHLNGLNSSDFQIDESSSNPEKRTDGNRTKRSKSCVDSSSYMSQFQMGKKSIPQEKARRLGVWRPVSTFVTNLQSKLRNQSNAPKADQLTRFETKPSIIDHFGRFDVGHPSGCNSSIADVSMEGEYDFYPDIMQTAGLSANEQDTCEYDGNNYGNRVKFLQYMENDNLSKTCTGSANTPVLVRLNVSGTVFHVRHSTLKRDPFVYGKMLEDAIWVAQTREYFFERDPEVFRFILSYLRRGELHLPQGMCGPLVEKELDDWGIALGLDIQRCCLGPVMESKSKMESLQKFEHKLEPASIRPDYWIQSYKWQAFRENVWSIIDISTKRVSARLSTHRNARQETTNPLFPCDYNKTNRNNIQLSMNEGTADSNQKTLDPHDLCKQVANPVAQQSHPHPYAEQNSQGQDSLNNQQINHISVVSCPQETPPSNLPTMNSINADCNPELSKFRPIWRSASSTESEAKYITWLRRLYLIYETLIVTSAVGVFMMSTVKDFREPFYLSSSAMPNGTSLDNFPNPSVQIPVSRRTNSSQLTLPAKWLVQMDIFFSIAITIDVLIRMVFCPCFLVWLFSVSTLIDILSLVPFYCEFIFYELVYNSNYDDPQAVSWILSVLRVEEYFVILKVFVVLRLFRVLRRHRGTRVLLYTIRTTIADVSIIVVLILESALFFGAAIYFVDKSFPDIPQGFWWALITMSTVGYGDLVPKNTWGYIVATACIILGALLMSYTIPVLVNHFLLYYAHADQLYMVKQLHRTAKRKIRNRRMSRYLHKALASAKTFVNATIDKKNSTTITHSTDKGNTVINH</sequence>
<dbReference type="InterPro" id="IPR028325">
    <property type="entry name" value="VG_K_chnl"/>
</dbReference>
<proteinExistence type="predicted"/>
<evidence type="ECO:0000256" key="8">
    <source>
        <dbReference type="ARBA" id="ARBA00022989"/>
    </source>
</evidence>
<keyword evidence="8 13" id="KW-1133">Transmembrane helix</keyword>
<feature type="transmembrane region" description="Helical" evidence="13">
    <location>
        <begin position="565"/>
        <end position="583"/>
    </location>
</feature>
<evidence type="ECO:0000256" key="9">
    <source>
        <dbReference type="ARBA" id="ARBA00023065"/>
    </source>
</evidence>
<feature type="transmembrane region" description="Helical" evidence="13">
    <location>
        <begin position="676"/>
        <end position="699"/>
    </location>
</feature>
<dbReference type="InterPro" id="IPR011333">
    <property type="entry name" value="SKP1/BTB/POZ_sf"/>
</dbReference>
<evidence type="ECO:0000256" key="6">
    <source>
        <dbReference type="ARBA" id="ARBA00022882"/>
    </source>
</evidence>
<evidence type="ECO:0000256" key="13">
    <source>
        <dbReference type="SAM" id="Phobius"/>
    </source>
</evidence>
<comment type="subcellular location">
    <subcellularLocation>
        <location evidence="1">Membrane</location>
        <topology evidence="1">Multi-pass membrane protein</topology>
    </subcellularLocation>
</comment>
<keyword evidence="4 13" id="KW-0812">Transmembrane</keyword>
<evidence type="ECO:0000256" key="11">
    <source>
        <dbReference type="ARBA" id="ARBA00023303"/>
    </source>
</evidence>
<dbReference type="Pfam" id="PF00520">
    <property type="entry name" value="Ion_trans"/>
    <property type="match status" value="1"/>
</dbReference>
<reference evidence="15" key="1">
    <citation type="submission" date="2022-06" db="EMBL/GenBank/DDBJ databases">
        <authorList>
            <person name="Berger JAMES D."/>
            <person name="Berger JAMES D."/>
        </authorList>
    </citation>
    <scope>NUCLEOTIDE SEQUENCE [LARGE SCALE GENOMIC DNA]</scope>
</reference>
<keyword evidence="2" id="KW-0813">Transport</keyword>
<feature type="transmembrane region" description="Helical" evidence="13">
    <location>
        <begin position="711"/>
        <end position="727"/>
    </location>
</feature>
<keyword evidence="10 13" id="KW-0472">Membrane</keyword>
<keyword evidence="15" id="KW-1185">Reference proteome</keyword>
<evidence type="ECO:0000256" key="3">
    <source>
        <dbReference type="ARBA" id="ARBA00022538"/>
    </source>
</evidence>
<feature type="transmembrane region" description="Helical" evidence="13">
    <location>
        <begin position="590"/>
        <end position="611"/>
    </location>
</feature>
<dbReference type="SUPFAM" id="SSF54695">
    <property type="entry name" value="POZ domain"/>
    <property type="match status" value="1"/>
</dbReference>
<dbReference type="InterPro" id="IPR027359">
    <property type="entry name" value="Volt_channel_dom_sf"/>
</dbReference>
<keyword evidence="9" id="KW-0406">Ion transport</keyword>
<dbReference type="SMART" id="SM00225">
    <property type="entry name" value="BTB"/>
    <property type="match status" value="1"/>
</dbReference>
<evidence type="ECO:0000256" key="12">
    <source>
        <dbReference type="SAM" id="MobiDB-lite"/>
    </source>
</evidence>
<dbReference type="Proteomes" id="UP000050795">
    <property type="component" value="Unassembled WGS sequence"/>
</dbReference>
<dbReference type="SUPFAM" id="SSF81324">
    <property type="entry name" value="Voltage-gated potassium channels"/>
    <property type="match status" value="1"/>
</dbReference>
<dbReference type="Gene3D" id="1.20.120.350">
    <property type="entry name" value="Voltage-gated potassium channels. Chain C"/>
    <property type="match status" value="1"/>
</dbReference>
<dbReference type="GO" id="GO:0001508">
    <property type="term" value="P:action potential"/>
    <property type="evidence" value="ECO:0007669"/>
    <property type="project" value="TreeGrafter"/>
</dbReference>
<dbReference type="Pfam" id="PF02214">
    <property type="entry name" value="BTB_2"/>
    <property type="match status" value="1"/>
</dbReference>
<evidence type="ECO:0000259" key="14">
    <source>
        <dbReference type="SMART" id="SM00225"/>
    </source>
</evidence>
<feature type="region of interest" description="Disordered" evidence="12">
    <location>
        <begin position="38"/>
        <end position="63"/>
    </location>
</feature>
<protein>
    <recommendedName>
        <fullName evidence="14">BTB domain-containing protein</fullName>
    </recommendedName>
</protein>
<dbReference type="GO" id="GO:0008076">
    <property type="term" value="C:voltage-gated potassium channel complex"/>
    <property type="evidence" value="ECO:0007669"/>
    <property type="project" value="InterPro"/>
</dbReference>
<reference evidence="16" key="2">
    <citation type="submission" date="2023-11" db="UniProtKB">
        <authorList>
            <consortium name="WormBaseParasite"/>
        </authorList>
    </citation>
    <scope>IDENTIFICATION</scope>
</reference>
<dbReference type="GO" id="GO:0051260">
    <property type="term" value="P:protein homooligomerization"/>
    <property type="evidence" value="ECO:0007669"/>
    <property type="project" value="InterPro"/>
</dbReference>
<organism evidence="15 16">
    <name type="scientific">Trichobilharzia regenti</name>
    <name type="common">Nasal bird schistosome</name>
    <dbReference type="NCBI Taxonomy" id="157069"/>
    <lineage>
        <taxon>Eukaryota</taxon>
        <taxon>Metazoa</taxon>
        <taxon>Spiralia</taxon>
        <taxon>Lophotrochozoa</taxon>
        <taxon>Platyhelminthes</taxon>
        <taxon>Trematoda</taxon>
        <taxon>Digenea</taxon>
        <taxon>Strigeidida</taxon>
        <taxon>Schistosomatoidea</taxon>
        <taxon>Schistosomatidae</taxon>
        <taxon>Trichobilharzia</taxon>
    </lineage>
</organism>
<keyword evidence="5" id="KW-0631">Potassium channel</keyword>
<keyword evidence="11" id="KW-0407">Ion channel</keyword>
<keyword evidence="6" id="KW-0851">Voltage-gated channel</keyword>
<evidence type="ECO:0000256" key="4">
    <source>
        <dbReference type="ARBA" id="ARBA00022692"/>
    </source>
</evidence>
<dbReference type="GO" id="GO:0005249">
    <property type="term" value="F:voltage-gated potassium channel activity"/>
    <property type="evidence" value="ECO:0007669"/>
    <property type="project" value="InterPro"/>
</dbReference>
<dbReference type="PRINTS" id="PR01498">
    <property type="entry name" value="SHAWCHANNEL"/>
</dbReference>
<feature type="transmembrane region" description="Helical" evidence="13">
    <location>
        <begin position="631"/>
        <end position="656"/>
    </location>
</feature>
<accession>A0AA85K5Z8</accession>